<evidence type="ECO:0000313" key="2">
    <source>
        <dbReference type="EMBL" id="CAH9106459.1"/>
    </source>
</evidence>
<feature type="compositionally biased region" description="Polar residues" evidence="1">
    <location>
        <begin position="15"/>
        <end position="30"/>
    </location>
</feature>
<evidence type="ECO:0000256" key="1">
    <source>
        <dbReference type="SAM" id="MobiDB-lite"/>
    </source>
</evidence>
<dbReference type="EMBL" id="CAMAPF010000137">
    <property type="protein sequence ID" value="CAH9106459.1"/>
    <property type="molecule type" value="Genomic_DNA"/>
</dbReference>
<dbReference type="Proteomes" id="UP001152523">
    <property type="component" value="Unassembled WGS sequence"/>
</dbReference>
<feature type="compositionally biased region" description="Basic residues" evidence="1">
    <location>
        <begin position="1"/>
        <end position="12"/>
    </location>
</feature>
<dbReference type="AlphaFoldDB" id="A0AAV0DRE2"/>
<organism evidence="2 3">
    <name type="scientific">Cuscuta epithymum</name>
    <dbReference type="NCBI Taxonomy" id="186058"/>
    <lineage>
        <taxon>Eukaryota</taxon>
        <taxon>Viridiplantae</taxon>
        <taxon>Streptophyta</taxon>
        <taxon>Embryophyta</taxon>
        <taxon>Tracheophyta</taxon>
        <taxon>Spermatophyta</taxon>
        <taxon>Magnoliopsida</taxon>
        <taxon>eudicotyledons</taxon>
        <taxon>Gunneridae</taxon>
        <taxon>Pentapetalae</taxon>
        <taxon>asterids</taxon>
        <taxon>lamiids</taxon>
        <taxon>Solanales</taxon>
        <taxon>Convolvulaceae</taxon>
        <taxon>Cuscuteae</taxon>
        <taxon>Cuscuta</taxon>
        <taxon>Cuscuta subgen. Cuscuta</taxon>
    </lineage>
</organism>
<feature type="compositionally biased region" description="Basic and acidic residues" evidence="1">
    <location>
        <begin position="312"/>
        <end position="323"/>
    </location>
</feature>
<name>A0AAV0DRE2_9ASTE</name>
<sequence length="403" mass="46051">MTRTKHSAKRHRDNTGASSSRANPNRNQQPIVPYQPQFRDNAQREKYEDLMQRRIGKVLFPHLPTLEKAGLRDEVMELLSRAWWQHLFFGINEPTYKEITCEVLSSFRAPREITNNFLPVIKFRAFGEDHVFSASDITGHLGFDHLDDVARWEGSLFDFPPEVNQQQFWESITVNGGKYNSQTSPSTVLHPLKYRVIHALLSSTVSGRAEKGGKVSSTDFFCLYCMIHGRRPIFGALFAGLFARHASYRVKEIFAGPYITRMMKAMGYGDRLEGMTVVEHIYPMETLPKEIPAGRRAARHADDDGGGAEGHQQAEQDDAHEMMHGAPVLPPPQGHVFPNSWEGMHPHIEDVYGRLFEHQQQFFTQMSNDVTAGFSSLDLRMTSLEQRWDRQFPDDQQPPPPPF</sequence>
<keyword evidence="3" id="KW-1185">Reference proteome</keyword>
<protein>
    <submittedName>
        <fullName evidence="2">Uncharacterized protein</fullName>
    </submittedName>
</protein>
<proteinExistence type="predicted"/>
<gene>
    <name evidence="2" type="ORF">CEPIT_LOCUS17622</name>
</gene>
<feature type="region of interest" description="Disordered" evidence="1">
    <location>
        <begin position="1"/>
        <end position="38"/>
    </location>
</feature>
<reference evidence="2" key="1">
    <citation type="submission" date="2022-07" db="EMBL/GenBank/DDBJ databases">
        <authorList>
            <person name="Macas J."/>
            <person name="Novak P."/>
            <person name="Neumann P."/>
        </authorList>
    </citation>
    <scope>NUCLEOTIDE SEQUENCE</scope>
</reference>
<feature type="region of interest" description="Disordered" evidence="1">
    <location>
        <begin position="293"/>
        <end position="325"/>
    </location>
</feature>
<evidence type="ECO:0000313" key="3">
    <source>
        <dbReference type="Proteomes" id="UP001152523"/>
    </source>
</evidence>
<comment type="caution">
    <text evidence="2">The sequence shown here is derived from an EMBL/GenBank/DDBJ whole genome shotgun (WGS) entry which is preliminary data.</text>
</comment>
<accession>A0AAV0DRE2</accession>